<dbReference type="Proteomes" id="UP000579281">
    <property type="component" value="Unassembled WGS sequence"/>
</dbReference>
<dbReference type="EMBL" id="JACHEN010000001">
    <property type="protein sequence ID" value="MBB6214314.1"/>
    <property type="molecule type" value="Genomic_DNA"/>
</dbReference>
<dbReference type="InterPro" id="IPR051013">
    <property type="entry name" value="MBL_superfamily_lactonases"/>
</dbReference>
<keyword evidence="4 7" id="KW-0378">Hydrolase</keyword>
<protein>
    <submittedName>
        <fullName evidence="7">Glyoxylase-like metal-dependent hydrolase (Beta-lactamase superfamily II)</fullName>
    </submittedName>
</protein>
<accession>A0A841KKB7</accession>
<gene>
    <name evidence="7" type="ORF">HNQ80_000383</name>
</gene>
<dbReference type="GO" id="GO:0016787">
    <property type="term" value="F:hydrolase activity"/>
    <property type="evidence" value="ECO:0007669"/>
    <property type="project" value="UniProtKB-KW"/>
</dbReference>
<dbReference type="Gene3D" id="3.60.15.10">
    <property type="entry name" value="Ribonuclease Z/Hydroxyacylglutathione hydrolase-like"/>
    <property type="match status" value="1"/>
</dbReference>
<dbReference type="InterPro" id="IPR036866">
    <property type="entry name" value="RibonucZ/Hydroxyglut_hydro"/>
</dbReference>
<organism evidence="7 8">
    <name type="scientific">Anaerosolibacter carboniphilus</name>
    <dbReference type="NCBI Taxonomy" id="1417629"/>
    <lineage>
        <taxon>Bacteria</taxon>
        <taxon>Bacillati</taxon>
        <taxon>Bacillota</taxon>
        <taxon>Clostridia</taxon>
        <taxon>Peptostreptococcales</taxon>
        <taxon>Thermotaleaceae</taxon>
        <taxon>Anaerosolibacter</taxon>
    </lineage>
</organism>
<evidence type="ECO:0000256" key="4">
    <source>
        <dbReference type="ARBA" id="ARBA00022801"/>
    </source>
</evidence>
<dbReference type="SMART" id="SM00849">
    <property type="entry name" value="Lactamase_B"/>
    <property type="match status" value="1"/>
</dbReference>
<evidence type="ECO:0000256" key="2">
    <source>
        <dbReference type="ARBA" id="ARBA00007749"/>
    </source>
</evidence>
<dbReference type="Pfam" id="PF00753">
    <property type="entry name" value="Lactamase_B"/>
    <property type="match status" value="1"/>
</dbReference>
<proteinExistence type="inferred from homology"/>
<dbReference type="CDD" id="cd07730">
    <property type="entry name" value="metallo-hydrolase-like_MBL-fold"/>
    <property type="match status" value="1"/>
</dbReference>
<evidence type="ECO:0000256" key="5">
    <source>
        <dbReference type="ARBA" id="ARBA00022833"/>
    </source>
</evidence>
<sequence length="278" mass="31649">MINRIIIMHAGYCTHPERIVAQGGRWKSIKFPAIFAFFEHEFYGNILFDTGYSESFYAETSRLPFKIYAKLTPVYLKKGECAAGVLESHGIRPGNIDYIILSHFHADHIGGLKDFKKARFIYNPIAYAGLMGKTKFTALRKGFLRGLVPEDFEERSLVPEEKMKVDISGQLSPFSCGYDLFGDGSIILVDLPGHTKGQLGALVRDKEGRRVFFVADAVWQSKAYKELIRPSRIANIIMDNCDEYMKTLGRIHEVYKQRPEIKIIPSHCMEELEGEFHG</sequence>
<dbReference type="PANTHER" id="PTHR42978:SF2">
    <property type="entry name" value="102 KBASES UNSTABLE REGION: FROM 1 TO 119443"/>
    <property type="match status" value="1"/>
</dbReference>
<comment type="cofactor">
    <cofactor evidence="1">
        <name>Zn(2+)</name>
        <dbReference type="ChEBI" id="CHEBI:29105"/>
    </cofactor>
</comment>
<feature type="domain" description="Metallo-beta-lactamase" evidence="6">
    <location>
        <begin position="32"/>
        <end position="267"/>
    </location>
</feature>
<comment type="similarity">
    <text evidence="2">Belongs to the metallo-beta-lactamase superfamily.</text>
</comment>
<dbReference type="GO" id="GO:0046872">
    <property type="term" value="F:metal ion binding"/>
    <property type="evidence" value="ECO:0007669"/>
    <property type="project" value="UniProtKB-KW"/>
</dbReference>
<dbReference type="InterPro" id="IPR001279">
    <property type="entry name" value="Metallo-B-lactamas"/>
</dbReference>
<dbReference type="PANTHER" id="PTHR42978">
    <property type="entry name" value="QUORUM-QUENCHING LACTONASE YTNP-RELATED-RELATED"/>
    <property type="match status" value="1"/>
</dbReference>
<reference evidence="7 8" key="1">
    <citation type="submission" date="2020-08" db="EMBL/GenBank/DDBJ databases">
        <title>Genomic Encyclopedia of Type Strains, Phase IV (KMG-IV): sequencing the most valuable type-strain genomes for metagenomic binning, comparative biology and taxonomic classification.</title>
        <authorList>
            <person name="Goeker M."/>
        </authorList>
    </citation>
    <scope>NUCLEOTIDE SEQUENCE [LARGE SCALE GENOMIC DNA]</scope>
    <source>
        <strain evidence="7 8">DSM 103526</strain>
    </source>
</reference>
<keyword evidence="3" id="KW-0479">Metal-binding</keyword>
<dbReference type="SUPFAM" id="SSF56281">
    <property type="entry name" value="Metallo-hydrolase/oxidoreductase"/>
    <property type="match status" value="1"/>
</dbReference>
<dbReference type="RefSeq" id="WP_184307579.1">
    <property type="nucleotide sequence ID" value="NZ_JACHEN010000001.1"/>
</dbReference>
<dbReference type="AlphaFoldDB" id="A0A841KKB7"/>
<keyword evidence="5" id="KW-0862">Zinc</keyword>
<comment type="caution">
    <text evidence="7">The sequence shown here is derived from an EMBL/GenBank/DDBJ whole genome shotgun (WGS) entry which is preliminary data.</text>
</comment>
<name>A0A841KKB7_9FIRM</name>
<evidence type="ECO:0000259" key="6">
    <source>
        <dbReference type="SMART" id="SM00849"/>
    </source>
</evidence>
<evidence type="ECO:0000313" key="7">
    <source>
        <dbReference type="EMBL" id="MBB6214314.1"/>
    </source>
</evidence>
<evidence type="ECO:0000313" key="8">
    <source>
        <dbReference type="Proteomes" id="UP000579281"/>
    </source>
</evidence>
<keyword evidence="8" id="KW-1185">Reference proteome</keyword>
<evidence type="ECO:0000256" key="1">
    <source>
        <dbReference type="ARBA" id="ARBA00001947"/>
    </source>
</evidence>
<evidence type="ECO:0000256" key="3">
    <source>
        <dbReference type="ARBA" id="ARBA00022723"/>
    </source>
</evidence>